<dbReference type="PANTHER" id="PTHR46847">
    <property type="entry name" value="D-ALLOSE-BINDING PERIPLASMIC PROTEIN-RELATED"/>
    <property type="match status" value="1"/>
</dbReference>
<evidence type="ECO:0000256" key="2">
    <source>
        <dbReference type="ARBA" id="ARBA00007639"/>
    </source>
</evidence>
<proteinExistence type="inferred from homology"/>
<sequence>MKTKNVLSSMILLFVLLLNSCVSKKKEGITIGISFETLQTEYWVASMEALKKECAEKNINVIEAVANGDANRQFEQVNNFIAKGVDGIIVAPKDAYTVIPIIKAANRANIPIGIYNRMPAKNSGQFVTVVADNYEITKRTVQHLCELAKGTNQKYKAMILIGDLGDINAVERRRGFNDAIAAYSDIIELVAEVPTEWNQEKALAGAINSLQAHHDINFIFTSSDFLFPSLISALKNTGKYHKIGHPKHVLLAGFDGDATAFNLLSKGYLDADGVQDLRLECKELIHAIVSRDSLTKPKVISDPGFVIHQKNLAETVNRMWGANLP</sequence>
<accession>A0A840TQ72</accession>
<evidence type="ECO:0000256" key="1">
    <source>
        <dbReference type="ARBA" id="ARBA00004196"/>
    </source>
</evidence>
<protein>
    <submittedName>
        <fullName evidence="6">ABC-type sugar transport system substrate-binding protein</fullName>
    </submittedName>
</protein>
<dbReference type="AlphaFoldDB" id="A0A840TQ72"/>
<dbReference type="InterPro" id="IPR028082">
    <property type="entry name" value="Peripla_BP_I"/>
</dbReference>
<organism evidence="6 7">
    <name type="scientific">Rhabdobacter roseus</name>
    <dbReference type="NCBI Taxonomy" id="1655419"/>
    <lineage>
        <taxon>Bacteria</taxon>
        <taxon>Pseudomonadati</taxon>
        <taxon>Bacteroidota</taxon>
        <taxon>Cytophagia</taxon>
        <taxon>Cytophagales</taxon>
        <taxon>Cytophagaceae</taxon>
        <taxon>Rhabdobacter</taxon>
    </lineage>
</organism>
<comment type="caution">
    <text evidence="6">The sequence shown here is derived from an EMBL/GenBank/DDBJ whole genome shotgun (WGS) entry which is preliminary data.</text>
</comment>
<keyword evidence="6" id="KW-0762">Sugar transport</keyword>
<dbReference type="EMBL" id="JACHGF010000002">
    <property type="protein sequence ID" value="MBB5283702.1"/>
    <property type="molecule type" value="Genomic_DNA"/>
</dbReference>
<feature type="chain" id="PRO_5032545396" evidence="4">
    <location>
        <begin position="26"/>
        <end position="325"/>
    </location>
</feature>
<dbReference type="Pfam" id="PF13407">
    <property type="entry name" value="Peripla_BP_4"/>
    <property type="match status" value="1"/>
</dbReference>
<dbReference type="Proteomes" id="UP000557307">
    <property type="component" value="Unassembled WGS sequence"/>
</dbReference>
<keyword evidence="7" id="KW-1185">Reference proteome</keyword>
<feature type="domain" description="Periplasmic binding protein" evidence="5">
    <location>
        <begin position="31"/>
        <end position="282"/>
    </location>
</feature>
<dbReference type="Gene3D" id="3.40.50.2300">
    <property type="match status" value="2"/>
</dbReference>
<evidence type="ECO:0000313" key="7">
    <source>
        <dbReference type="Proteomes" id="UP000557307"/>
    </source>
</evidence>
<dbReference type="GO" id="GO:0030313">
    <property type="term" value="C:cell envelope"/>
    <property type="evidence" value="ECO:0007669"/>
    <property type="project" value="UniProtKB-SubCell"/>
</dbReference>
<dbReference type="RefSeq" id="WP_184173320.1">
    <property type="nucleotide sequence ID" value="NZ_JACHGF010000002.1"/>
</dbReference>
<dbReference type="CDD" id="cd01536">
    <property type="entry name" value="PBP1_ABC_sugar_binding-like"/>
    <property type="match status" value="1"/>
</dbReference>
<name>A0A840TQ72_9BACT</name>
<dbReference type="InterPro" id="IPR025997">
    <property type="entry name" value="SBP_2_dom"/>
</dbReference>
<keyword evidence="3 4" id="KW-0732">Signal</keyword>
<evidence type="ECO:0000259" key="5">
    <source>
        <dbReference type="Pfam" id="PF13407"/>
    </source>
</evidence>
<gene>
    <name evidence="6" type="ORF">HNQ92_001828</name>
</gene>
<dbReference type="GO" id="GO:0030246">
    <property type="term" value="F:carbohydrate binding"/>
    <property type="evidence" value="ECO:0007669"/>
    <property type="project" value="UniProtKB-ARBA"/>
</dbReference>
<reference evidence="6 7" key="1">
    <citation type="submission" date="2020-08" db="EMBL/GenBank/DDBJ databases">
        <title>Genomic Encyclopedia of Type Strains, Phase IV (KMG-IV): sequencing the most valuable type-strain genomes for metagenomic binning, comparative biology and taxonomic classification.</title>
        <authorList>
            <person name="Goeker M."/>
        </authorList>
    </citation>
    <scope>NUCLEOTIDE SEQUENCE [LARGE SCALE GENOMIC DNA]</scope>
    <source>
        <strain evidence="6 7">DSM 105074</strain>
    </source>
</reference>
<dbReference type="SUPFAM" id="SSF53822">
    <property type="entry name" value="Periplasmic binding protein-like I"/>
    <property type="match status" value="1"/>
</dbReference>
<keyword evidence="6" id="KW-0813">Transport</keyword>
<evidence type="ECO:0000256" key="4">
    <source>
        <dbReference type="SAM" id="SignalP"/>
    </source>
</evidence>
<comment type="subcellular location">
    <subcellularLocation>
        <location evidence="1">Cell envelope</location>
    </subcellularLocation>
</comment>
<evidence type="ECO:0000256" key="3">
    <source>
        <dbReference type="ARBA" id="ARBA00022729"/>
    </source>
</evidence>
<comment type="similarity">
    <text evidence="2">Belongs to the bacterial solute-binding protein 2 family.</text>
</comment>
<dbReference type="PANTHER" id="PTHR46847:SF1">
    <property type="entry name" value="D-ALLOSE-BINDING PERIPLASMIC PROTEIN-RELATED"/>
    <property type="match status" value="1"/>
</dbReference>
<feature type="signal peptide" evidence="4">
    <location>
        <begin position="1"/>
        <end position="25"/>
    </location>
</feature>
<evidence type="ECO:0000313" key="6">
    <source>
        <dbReference type="EMBL" id="MBB5283702.1"/>
    </source>
</evidence>